<gene>
    <name evidence="3" type="ORF">SAMN05421680_11515</name>
    <name evidence="2" type="ORF">Xmau_02615</name>
</gene>
<dbReference type="Proteomes" id="UP000224607">
    <property type="component" value="Unassembled WGS sequence"/>
</dbReference>
<protein>
    <submittedName>
        <fullName evidence="3">Uncharacterized protein</fullName>
    </submittedName>
</protein>
<dbReference type="EMBL" id="FORG01000015">
    <property type="protein sequence ID" value="SFJ74019.1"/>
    <property type="molecule type" value="Genomic_DNA"/>
</dbReference>
<accession>A0A1I3TUK4</accession>
<dbReference type="EMBL" id="NITY01000009">
    <property type="protein sequence ID" value="PHM39611.1"/>
    <property type="molecule type" value="Genomic_DNA"/>
</dbReference>
<name>A0A1I3TUK4_9GAMM</name>
<dbReference type="STRING" id="351675.SAMN05421680_11515"/>
<reference evidence="4" key="2">
    <citation type="submission" date="2016-10" db="EMBL/GenBank/DDBJ databases">
        <authorList>
            <person name="Varghese N."/>
            <person name="Submissions S."/>
        </authorList>
    </citation>
    <scope>NUCLEOTIDE SEQUENCE [LARGE SCALE GENOMIC DNA]</scope>
    <source>
        <strain evidence="4">DSM 17908</strain>
    </source>
</reference>
<dbReference type="Proteomes" id="UP000198919">
    <property type="component" value="Unassembled WGS sequence"/>
</dbReference>
<reference evidence="2 5" key="3">
    <citation type="journal article" date="2017" name="Nat. Microbiol.">
        <title>Natural product diversity associated with the nematode symbionts Photorhabdus and Xenorhabdus.</title>
        <authorList>
            <person name="Tobias N.J."/>
            <person name="Wolff H."/>
            <person name="Djahanschiri B."/>
            <person name="Grundmann F."/>
            <person name="Kronenwerth M."/>
            <person name="Shi Y.M."/>
            <person name="Simonyi S."/>
            <person name="Grun P."/>
            <person name="Shapiro-Ilan D."/>
            <person name="Pidot S.J."/>
            <person name="Stinear T.P."/>
            <person name="Ebersberger I."/>
            <person name="Bode H.B."/>
        </authorList>
    </citation>
    <scope>NUCLEOTIDE SEQUENCE [LARGE SCALE GENOMIC DNA]</scope>
    <source>
        <strain evidence="2 5">DSM 17908</strain>
    </source>
</reference>
<evidence type="ECO:0000313" key="4">
    <source>
        <dbReference type="Proteomes" id="UP000198919"/>
    </source>
</evidence>
<sequence length="94" mass="10658">MPHFSSSFKHIQFLSKLSQYAATKGNQRQPKATKGNQRQPKATKGNQRQPKASLVSLRPVVIINIHQCNRLIFLLGGQYEINIVENNLKQSDKT</sequence>
<keyword evidence="5" id="KW-1185">Reference proteome</keyword>
<reference evidence="3" key="1">
    <citation type="submission" date="2016-10" db="EMBL/GenBank/DDBJ databases">
        <authorList>
            <person name="de Groot N.N."/>
        </authorList>
    </citation>
    <scope>NUCLEOTIDE SEQUENCE [LARGE SCALE GENOMIC DNA]</scope>
    <source>
        <strain evidence="3">DSM 17908</strain>
    </source>
</reference>
<evidence type="ECO:0000313" key="2">
    <source>
        <dbReference type="EMBL" id="PHM39611.1"/>
    </source>
</evidence>
<evidence type="ECO:0000313" key="3">
    <source>
        <dbReference type="EMBL" id="SFJ74019.1"/>
    </source>
</evidence>
<feature type="compositionally biased region" description="Polar residues" evidence="1">
    <location>
        <begin position="22"/>
        <end position="50"/>
    </location>
</feature>
<evidence type="ECO:0000313" key="5">
    <source>
        <dbReference type="Proteomes" id="UP000224607"/>
    </source>
</evidence>
<proteinExistence type="predicted"/>
<organism evidence="3 4">
    <name type="scientific">Xenorhabdus mauleonii</name>
    <dbReference type="NCBI Taxonomy" id="351675"/>
    <lineage>
        <taxon>Bacteria</taxon>
        <taxon>Pseudomonadati</taxon>
        <taxon>Pseudomonadota</taxon>
        <taxon>Gammaproteobacteria</taxon>
        <taxon>Enterobacterales</taxon>
        <taxon>Morganellaceae</taxon>
        <taxon>Xenorhabdus</taxon>
    </lineage>
</organism>
<feature type="region of interest" description="Disordered" evidence="1">
    <location>
        <begin position="22"/>
        <end position="51"/>
    </location>
</feature>
<dbReference type="AlphaFoldDB" id="A0A1I3TUK4"/>
<evidence type="ECO:0000256" key="1">
    <source>
        <dbReference type="SAM" id="MobiDB-lite"/>
    </source>
</evidence>